<evidence type="ECO:0000256" key="5">
    <source>
        <dbReference type="SAM" id="Coils"/>
    </source>
</evidence>
<dbReference type="SMART" id="SM00028">
    <property type="entry name" value="TPR"/>
    <property type="match status" value="8"/>
</dbReference>
<dbReference type="InterPro" id="IPR011990">
    <property type="entry name" value="TPR-like_helical_dom_sf"/>
</dbReference>
<evidence type="ECO:0000259" key="6">
    <source>
        <dbReference type="Pfam" id="PF13525"/>
    </source>
</evidence>
<keyword evidence="1" id="KW-0732">Signal</keyword>
<dbReference type="Gene3D" id="1.25.40.10">
    <property type="entry name" value="Tetratricopeptide repeat domain"/>
    <property type="match status" value="6"/>
</dbReference>
<dbReference type="Pfam" id="PF13181">
    <property type="entry name" value="TPR_8"/>
    <property type="match status" value="2"/>
</dbReference>
<dbReference type="Pfam" id="PF13525">
    <property type="entry name" value="YfiO"/>
    <property type="match status" value="1"/>
</dbReference>
<evidence type="ECO:0000256" key="1">
    <source>
        <dbReference type="ARBA" id="ARBA00022729"/>
    </source>
</evidence>
<dbReference type="KEGG" id="fli:Fleli_2214"/>
<keyword evidence="3 4" id="KW-0802">TPR repeat</keyword>
<dbReference type="eggNOG" id="COG1729">
    <property type="taxonomic scope" value="Bacteria"/>
</dbReference>
<proteinExistence type="predicted"/>
<gene>
    <name evidence="7" type="ordered locus">Fleli_2214</name>
</gene>
<evidence type="ECO:0000256" key="3">
    <source>
        <dbReference type="ARBA" id="ARBA00022803"/>
    </source>
</evidence>
<feature type="domain" description="Outer membrane lipoprotein BamD-like" evidence="6">
    <location>
        <begin position="601"/>
        <end position="710"/>
    </location>
</feature>
<dbReference type="InterPro" id="IPR050498">
    <property type="entry name" value="Ycf3"/>
</dbReference>
<reference evidence="8" key="1">
    <citation type="submission" date="2012-06" db="EMBL/GenBank/DDBJ databases">
        <title>The complete genome of Flexibacter litoralis DSM 6794.</title>
        <authorList>
            <person name="Lucas S."/>
            <person name="Copeland A."/>
            <person name="Lapidus A."/>
            <person name="Glavina del Rio T."/>
            <person name="Dalin E."/>
            <person name="Tice H."/>
            <person name="Bruce D."/>
            <person name="Goodwin L."/>
            <person name="Pitluck S."/>
            <person name="Peters L."/>
            <person name="Ovchinnikova G."/>
            <person name="Lu M."/>
            <person name="Kyrpides N."/>
            <person name="Mavromatis K."/>
            <person name="Ivanova N."/>
            <person name="Brettin T."/>
            <person name="Detter J.C."/>
            <person name="Han C."/>
            <person name="Larimer F."/>
            <person name="Land M."/>
            <person name="Hauser L."/>
            <person name="Markowitz V."/>
            <person name="Cheng J.-F."/>
            <person name="Hugenholtz P."/>
            <person name="Woyke T."/>
            <person name="Wu D."/>
            <person name="Spring S."/>
            <person name="Lang E."/>
            <person name="Kopitz M."/>
            <person name="Brambilla E."/>
            <person name="Klenk H.-P."/>
            <person name="Eisen J.A."/>
        </authorList>
    </citation>
    <scope>NUCLEOTIDE SEQUENCE [LARGE SCALE GENOMIC DNA]</scope>
    <source>
        <strain evidence="8">ATCC 23117 / DSM 6794 / NBRC 15988 / NCIMB 1366 / Sio-4</strain>
    </source>
</reference>
<sequence precursor="true">MPFQNLLNRVVGMCVCLFLVFFAPLSYVFSQTHILTGTNSLNNTFQDALALFEEQHYEAALKTFSSYLSSINYSISTQNESHKVLESNYYILLCELYLKKPYAEQNSIEFISQHEQTLYADNLKIALANSFYEEANYRRAVHYFAPLEKSRPTGKEELEINFRLAYSYFKIGREREALQTFSTLQTKNNEYYAQASYYVGFINYELGSFEQAIKNLNQAKTDKKYTESTNKLIAKSYYSLEKCIKLSDFLSSIAHEKHDVELFYYVAHCAYLNKEYGLAYEWFGRYKRNSKQLSDSIAYQYLNTLYETGNYDEFLDYESSSLAGSTFYSPVLLMKASIYEKQNNYKKAATTYDELAAFNPSEAEKAYYSKLKNLYLSEEYDFLIVESKKFEDKFSQSSYLPEVIMFTANALATKQDAKTAMAYLKARDSKNQNQDQIQKMYIHLALQSIKELFNQSSYNEMNQVISQFKSDVQLNDSLQNFINFYTAEAFLYTEKVTEAENLYKKIPVSSRFYADAKYGMGVINFNKASYSSVAKQQSLVLLEEYLSTSTGIVKEKAVDALTRVAAIYAKNGYYKEAEVNFMKALNLGDSETEYINFSLGQIYFVNNDNSKAMSQFDKVMQMPNSLYAQYSQVMKAKIYESQNNRKQVIALLNDFIKRYPQSEKLPEALYHRGNAWNGLGKNKNAINDYTALIINYPNTDDAKRALNSLEDYSDFDIEVENIQELRNIYARHNSNYNPNSISNSTTSNSISNSTTTDEIQKEFDKALKLYKSNNFSDAIANFRNIIKKNEIAGTTYYDPIYYYLGKSYQYNGDNNQAISNLQRVGGQMQTGAFADMGDIEFDRENYNSAIAHYKGLAKTAPTDAMRVMAWEKLTQTYCMQQDYETANDYLAIIRNKKTYSNSDFVRLYENKILAGQQQTDAAIEGLSKLGNDKQANPKYASEALLELATLMHTIGDNQSAKSILKDLKNQFAEQKETQQKANKLALLLN</sequence>
<dbReference type="Pfam" id="PF13432">
    <property type="entry name" value="TPR_16"/>
    <property type="match status" value="1"/>
</dbReference>
<dbReference type="AlphaFoldDB" id="I4AKV8"/>
<dbReference type="PROSITE" id="PS50005">
    <property type="entry name" value="TPR"/>
    <property type="match status" value="2"/>
</dbReference>
<dbReference type="PANTHER" id="PTHR44858:SF1">
    <property type="entry name" value="UDP-N-ACETYLGLUCOSAMINE--PEPTIDE N-ACETYLGLUCOSAMINYLTRANSFERASE SPINDLY-RELATED"/>
    <property type="match status" value="1"/>
</dbReference>
<evidence type="ECO:0000256" key="4">
    <source>
        <dbReference type="PROSITE-ProRule" id="PRU00339"/>
    </source>
</evidence>
<feature type="repeat" description="TPR" evidence="4">
    <location>
        <begin position="558"/>
        <end position="591"/>
    </location>
</feature>
<dbReference type="HOGENOM" id="CLU_301835_0_0_10"/>
<dbReference type="SUPFAM" id="SSF48452">
    <property type="entry name" value="TPR-like"/>
    <property type="match status" value="3"/>
</dbReference>
<dbReference type="InterPro" id="IPR039565">
    <property type="entry name" value="BamD-like"/>
</dbReference>
<evidence type="ECO:0000313" key="7">
    <source>
        <dbReference type="EMBL" id="AFM04593.1"/>
    </source>
</evidence>
<dbReference type="EMBL" id="CP003345">
    <property type="protein sequence ID" value="AFM04593.1"/>
    <property type="molecule type" value="Genomic_DNA"/>
</dbReference>
<name>I4AKV8_BERLS</name>
<evidence type="ECO:0000256" key="2">
    <source>
        <dbReference type="ARBA" id="ARBA00022737"/>
    </source>
</evidence>
<dbReference type="GO" id="GO:0009279">
    <property type="term" value="C:cell outer membrane"/>
    <property type="evidence" value="ECO:0007669"/>
    <property type="project" value="TreeGrafter"/>
</dbReference>
<dbReference type="Pfam" id="PF13174">
    <property type="entry name" value="TPR_6"/>
    <property type="match status" value="1"/>
</dbReference>
<dbReference type="OrthoDB" id="9814448at2"/>
<keyword evidence="2" id="KW-0677">Repeat</keyword>
<dbReference type="InterPro" id="IPR019734">
    <property type="entry name" value="TPR_rpt"/>
</dbReference>
<dbReference type="eggNOG" id="COG0457">
    <property type="taxonomic scope" value="Bacteria"/>
</dbReference>
<protein>
    <recommendedName>
        <fullName evidence="6">Outer membrane lipoprotein BamD-like domain-containing protein</fullName>
    </recommendedName>
</protein>
<keyword evidence="5" id="KW-0175">Coiled coil</keyword>
<dbReference type="RefSeq" id="WP_014798040.1">
    <property type="nucleotide sequence ID" value="NC_018018.1"/>
</dbReference>
<feature type="repeat" description="TPR" evidence="4">
    <location>
        <begin position="329"/>
        <end position="362"/>
    </location>
</feature>
<organism evidence="7 8">
    <name type="scientific">Bernardetia litoralis (strain ATCC 23117 / DSM 6794 / NBRC 15988 / NCIMB 1366 / Fx l1 / Sio-4)</name>
    <name type="common">Flexibacter litoralis</name>
    <dbReference type="NCBI Taxonomy" id="880071"/>
    <lineage>
        <taxon>Bacteria</taxon>
        <taxon>Pseudomonadati</taxon>
        <taxon>Bacteroidota</taxon>
        <taxon>Cytophagia</taxon>
        <taxon>Cytophagales</taxon>
        <taxon>Bernardetiaceae</taxon>
        <taxon>Bernardetia</taxon>
    </lineage>
</organism>
<dbReference type="Proteomes" id="UP000006054">
    <property type="component" value="Chromosome"/>
</dbReference>
<evidence type="ECO:0000313" key="8">
    <source>
        <dbReference type="Proteomes" id="UP000006054"/>
    </source>
</evidence>
<dbReference type="PANTHER" id="PTHR44858">
    <property type="entry name" value="TETRATRICOPEPTIDE REPEAT PROTEIN 6"/>
    <property type="match status" value="1"/>
</dbReference>
<feature type="coiled-coil region" evidence="5">
    <location>
        <begin position="957"/>
        <end position="984"/>
    </location>
</feature>
<keyword evidence="8" id="KW-1185">Reference proteome</keyword>
<dbReference type="GO" id="GO:0046813">
    <property type="term" value="P:receptor-mediated virion attachment to host cell"/>
    <property type="evidence" value="ECO:0007669"/>
    <property type="project" value="TreeGrafter"/>
</dbReference>
<accession>I4AKV8</accession>
<dbReference type="STRING" id="880071.Fleli_2214"/>